<sequence length="68" mass="7790">MCSLNKLYIKGSLHVFAVPSLFFHYFSFKPLHLSIATTLPDQTGSGFHPELDFGPKRKRNDIDWPLVL</sequence>
<keyword evidence="2" id="KW-1185">Reference proteome</keyword>
<proteinExistence type="predicted"/>
<gene>
    <name evidence="1" type="ORF">RRG08_019703</name>
</gene>
<evidence type="ECO:0000313" key="2">
    <source>
        <dbReference type="Proteomes" id="UP001283361"/>
    </source>
</evidence>
<protein>
    <submittedName>
        <fullName evidence="1">Uncharacterized protein</fullName>
    </submittedName>
</protein>
<dbReference type="EMBL" id="JAWDGP010006261">
    <property type="protein sequence ID" value="KAK3744410.1"/>
    <property type="molecule type" value="Genomic_DNA"/>
</dbReference>
<reference evidence="1" key="1">
    <citation type="journal article" date="2023" name="G3 (Bethesda)">
        <title>A reference genome for the long-term kleptoplast-retaining sea slug Elysia crispata morphotype clarki.</title>
        <authorList>
            <person name="Eastman K.E."/>
            <person name="Pendleton A.L."/>
            <person name="Shaikh M.A."/>
            <person name="Suttiyut T."/>
            <person name="Ogas R."/>
            <person name="Tomko P."/>
            <person name="Gavelis G."/>
            <person name="Widhalm J.R."/>
            <person name="Wisecaver J.H."/>
        </authorList>
    </citation>
    <scope>NUCLEOTIDE SEQUENCE</scope>
    <source>
        <strain evidence="1">ECLA1</strain>
    </source>
</reference>
<dbReference type="Proteomes" id="UP001283361">
    <property type="component" value="Unassembled WGS sequence"/>
</dbReference>
<dbReference type="AlphaFoldDB" id="A0AAE0YG53"/>
<comment type="caution">
    <text evidence="1">The sequence shown here is derived from an EMBL/GenBank/DDBJ whole genome shotgun (WGS) entry which is preliminary data.</text>
</comment>
<organism evidence="1 2">
    <name type="scientific">Elysia crispata</name>
    <name type="common">lettuce slug</name>
    <dbReference type="NCBI Taxonomy" id="231223"/>
    <lineage>
        <taxon>Eukaryota</taxon>
        <taxon>Metazoa</taxon>
        <taxon>Spiralia</taxon>
        <taxon>Lophotrochozoa</taxon>
        <taxon>Mollusca</taxon>
        <taxon>Gastropoda</taxon>
        <taxon>Heterobranchia</taxon>
        <taxon>Euthyneura</taxon>
        <taxon>Panpulmonata</taxon>
        <taxon>Sacoglossa</taxon>
        <taxon>Placobranchoidea</taxon>
        <taxon>Plakobranchidae</taxon>
        <taxon>Elysia</taxon>
    </lineage>
</organism>
<accession>A0AAE0YG53</accession>
<name>A0AAE0YG53_9GAST</name>
<evidence type="ECO:0000313" key="1">
    <source>
        <dbReference type="EMBL" id="KAK3744410.1"/>
    </source>
</evidence>